<dbReference type="Pfam" id="PF09537">
    <property type="entry name" value="DUF2383"/>
    <property type="match status" value="1"/>
</dbReference>
<name>A0A9X3YKJ4_9GAMM</name>
<dbReference type="NCBIfam" id="TIGR02284">
    <property type="entry name" value="PA2169 family four-helix-bundle protein"/>
    <property type="match status" value="1"/>
</dbReference>
<dbReference type="InterPro" id="IPR019052">
    <property type="entry name" value="DUF2383"/>
</dbReference>
<evidence type="ECO:0000313" key="3">
    <source>
        <dbReference type="Proteomes" id="UP001139971"/>
    </source>
</evidence>
<gene>
    <name evidence="2" type="ORF">OD750_008005</name>
</gene>
<sequence length="146" mass="16384">MSTTTSKLNDLIELLNDGENFYTEAAAKVKLPAYKNLFLRMATIKRAVSADLASHVAAHGGDVASGGTVFGSLRKMYADVRASMTKDSEAVYVAQLEQTEDRILEAFRDELNDDESLEVRRLAERHYPELKRAHDEMRDLKHRLAA</sequence>
<protein>
    <submittedName>
        <fullName evidence="2">PA2169 family four-helix-bundle protein</fullName>
    </submittedName>
</protein>
<dbReference type="RefSeq" id="WP_263542031.1">
    <property type="nucleotide sequence ID" value="NZ_JAOVZO020000009.1"/>
</dbReference>
<dbReference type="InterPro" id="IPR011971">
    <property type="entry name" value="CHP02284"/>
</dbReference>
<comment type="caution">
    <text evidence="2">The sequence shown here is derived from an EMBL/GenBank/DDBJ whole genome shotgun (WGS) entry which is preliminary data.</text>
</comment>
<proteinExistence type="predicted"/>
<organism evidence="2 3">
    <name type="scientific">Tahibacter soli</name>
    <dbReference type="NCBI Taxonomy" id="2983605"/>
    <lineage>
        <taxon>Bacteria</taxon>
        <taxon>Pseudomonadati</taxon>
        <taxon>Pseudomonadota</taxon>
        <taxon>Gammaproteobacteria</taxon>
        <taxon>Lysobacterales</taxon>
        <taxon>Rhodanobacteraceae</taxon>
        <taxon>Tahibacter</taxon>
    </lineage>
</organism>
<reference evidence="2" key="1">
    <citation type="submission" date="2023-02" db="EMBL/GenBank/DDBJ databases">
        <title>Tahibacter soli sp. nov. isolated from soil.</title>
        <authorList>
            <person name="Baek J.H."/>
            <person name="Lee J.K."/>
            <person name="Choi D.G."/>
            <person name="Jeon C.O."/>
        </authorList>
    </citation>
    <scope>NUCLEOTIDE SEQUENCE</scope>
    <source>
        <strain evidence="2">BL</strain>
    </source>
</reference>
<evidence type="ECO:0000259" key="1">
    <source>
        <dbReference type="Pfam" id="PF09537"/>
    </source>
</evidence>
<dbReference type="EMBL" id="JAOVZO020000009">
    <property type="protein sequence ID" value="MDC8012488.1"/>
    <property type="molecule type" value="Genomic_DNA"/>
</dbReference>
<accession>A0A9X3YKJ4</accession>
<feature type="domain" description="DUF2383" evidence="1">
    <location>
        <begin position="4"/>
        <end position="112"/>
    </location>
</feature>
<keyword evidence="3" id="KW-1185">Reference proteome</keyword>
<dbReference type="InterPro" id="IPR012347">
    <property type="entry name" value="Ferritin-like"/>
</dbReference>
<dbReference type="AlphaFoldDB" id="A0A9X3YKJ4"/>
<dbReference type="Gene3D" id="1.20.1260.10">
    <property type="match status" value="1"/>
</dbReference>
<dbReference type="Proteomes" id="UP001139971">
    <property type="component" value="Unassembled WGS sequence"/>
</dbReference>
<evidence type="ECO:0000313" key="2">
    <source>
        <dbReference type="EMBL" id="MDC8012488.1"/>
    </source>
</evidence>